<proteinExistence type="predicted"/>
<dbReference type="Gene3D" id="1.10.10.10">
    <property type="entry name" value="Winged helix-like DNA-binding domain superfamily/Winged helix DNA-binding domain"/>
    <property type="match status" value="2"/>
</dbReference>
<dbReference type="PANTHER" id="PTHR34298:SF2">
    <property type="entry name" value="SEGREGATION AND CONDENSATION PROTEIN B"/>
    <property type="match status" value="1"/>
</dbReference>
<dbReference type="InterPro" id="IPR005234">
    <property type="entry name" value="ScpB_csome_segregation"/>
</dbReference>
<organism evidence="6 7">
    <name type="scientific">Maioricimonas rarisocia</name>
    <dbReference type="NCBI Taxonomy" id="2528026"/>
    <lineage>
        <taxon>Bacteria</taxon>
        <taxon>Pseudomonadati</taxon>
        <taxon>Planctomycetota</taxon>
        <taxon>Planctomycetia</taxon>
        <taxon>Planctomycetales</taxon>
        <taxon>Planctomycetaceae</taxon>
        <taxon>Maioricimonas</taxon>
    </lineage>
</organism>
<dbReference type="RefSeq" id="WP_231746724.1">
    <property type="nucleotide sequence ID" value="NZ_CP036275.1"/>
</dbReference>
<evidence type="ECO:0000313" key="7">
    <source>
        <dbReference type="Proteomes" id="UP000320496"/>
    </source>
</evidence>
<protein>
    <recommendedName>
        <fullName evidence="8">Segregation and condensation protein B</fullName>
    </recommendedName>
</protein>
<feature type="region of interest" description="Disordered" evidence="5">
    <location>
        <begin position="217"/>
        <end position="269"/>
    </location>
</feature>
<evidence type="ECO:0000256" key="4">
    <source>
        <dbReference type="ARBA" id="ARBA00023306"/>
    </source>
</evidence>
<evidence type="ECO:0000256" key="2">
    <source>
        <dbReference type="ARBA" id="ARBA00022618"/>
    </source>
</evidence>
<dbReference type="InterPro" id="IPR036388">
    <property type="entry name" value="WH-like_DNA-bd_sf"/>
</dbReference>
<keyword evidence="7" id="KW-1185">Reference proteome</keyword>
<sequence>MRTFSQQNPFRQPACALAASSGTASGWTWAFRNRRPEAETLAAGAADGPLVRTPKMARLEAALFVADQALSPRKLSQFASLASAAEARQLVEQLNAAYDASGSTFRIESVATGYRLLTDARFAPWLDRLHQRQEKQKLSPPAMETLSIVAYRQPITRADIEAIRGVQTAEILKQLMERGLVRIAGEDDSLGRPYLYGTTRLFLEVFGLRSLSELPMSERLRPAPPEPADASEPEAADDAEEQDGVQEASDGEAMSDSGGEDRDELADAA</sequence>
<evidence type="ECO:0008006" key="8">
    <source>
        <dbReference type="Google" id="ProtNLM"/>
    </source>
</evidence>
<evidence type="ECO:0000256" key="1">
    <source>
        <dbReference type="ARBA" id="ARBA00022490"/>
    </source>
</evidence>
<dbReference type="EMBL" id="CP036275">
    <property type="protein sequence ID" value="QDU36866.1"/>
    <property type="molecule type" value="Genomic_DNA"/>
</dbReference>
<keyword evidence="3" id="KW-0159">Chromosome partition</keyword>
<dbReference type="InterPro" id="IPR036390">
    <property type="entry name" value="WH_DNA-bd_sf"/>
</dbReference>
<keyword evidence="1" id="KW-0963">Cytoplasm</keyword>
<dbReference type="NCBIfam" id="TIGR00281">
    <property type="entry name" value="SMC-Scp complex subunit ScpB"/>
    <property type="match status" value="1"/>
</dbReference>
<dbReference type="PANTHER" id="PTHR34298">
    <property type="entry name" value="SEGREGATION AND CONDENSATION PROTEIN B"/>
    <property type="match status" value="1"/>
</dbReference>
<accession>A0A517Z348</accession>
<dbReference type="KEGG" id="mri:Mal4_11670"/>
<name>A0A517Z348_9PLAN</name>
<dbReference type="Pfam" id="PF04079">
    <property type="entry name" value="SMC_ScpB"/>
    <property type="match status" value="1"/>
</dbReference>
<dbReference type="SUPFAM" id="SSF46785">
    <property type="entry name" value="Winged helix' DNA-binding domain"/>
    <property type="match status" value="2"/>
</dbReference>
<keyword evidence="2" id="KW-0132">Cell division</keyword>
<feature type="compositionally biased region" description="Acidic residues" evidence="5">
    <location>
        <begin position="229"/>
        <end position="244"/>
    </location>
</feature>
<evidence type="ECO:0000256" key="5">
    <source>
        <dbReference type="SAM" id="MobiDB-lite"/>
    </source>
</evidence>
<dbReference type="GO" id="GO:0051301">
    <property type="term" value="P:cell division"/>
    <property type="evidence" value="ECO:0007669"/>
    <property type="project" value="UniProtKB-KW"/>
</dbReference>
<dbReference type="GO" id="GO:0051304">
    <property type="term" value="P:chromosome separation"/>
    <property type="evidence" value="ECO:0007669"/>
    <property type="project" value="InterPro"/>
</dbReference>
<dbReference type="Proteomes" id="UP000320496">
    <property type="component" value="Chromosome"/>
</dbReference>
<evidence type="ECO:0000313" key="6">
    <source>
        <dbReference type="EMBL" id="QDU36866.1"/>
    </source>
</evidence>
<keyword evidence="4" id="KW-0131">Cell cycle</keyword>
<reference evidence="6 7" key="1">
    <citation type="submission" date="2019-02" db="EMBL/GenBank/DDBJ databases">
        <title>Deep-cultivation of Planctomycetes and their phenomic and genomic characterization uncovers novel biology.</title>
        <authorList>
            <person name="Wiegand S."/>
            <person name="Jogler M."/>
            <person name="Boedeker C."/>
            <person name="Pinto D."/>
            <person name="Vollmers J."/>
            <person name="Rivas-Marin E."/>
            <person name="Kohn T."/>
            <person name="Peeters S.H."/>
            <person name="Heuer A."/>
            <person name="Rast P."/>
            <person name="Oberbeckmann S."/>
            <person name="Bunk B."/>
            <person name="Jeske O."/>
            <person name="Meyerdierks A."/>
            <person name="Storesund J.E."/>
            <person name="Kallscheuer N."/>
            <person name="Luecker S."/>
            <person name="Lage O.M."/>
            <person name="Pohl T."/>
            <person name="Merkel B.J."/>
            <person name="Hornburger P."/>
            <person name="Mueller R.-W."/>
            <person name="Bruemmer F."/>
            <person name="Labrenz M."/>
            <person name="Spormann A.M."/>
            <person name="Op den Camp H."/>
            <person name="Overmann J."/>
            <person name="Amann R."/>
            <person name="Jetten M.S.M."/>
            <person name="Mascher T."/>
            <person name="Medema M.H."/>
            <person name="Devos D.P."/>
            <person name="Kaster A.-K."/>
            <person name="Ovreas L."/>
            <person name="Rohde M."/>
            <person name="Galperin M.Y."/>
            <person name="Jogler C."/>
        </authorList>
    </citation>
    <scope>NUCLEOTIDE SEQUENCE [LARGE SCALE GENOMIC DNA]</scope>
    <source>
        <strain evidence="6 7">Mal4</strain>
    </source>
</reference>
<dbReference type="AlphaFoldDB" id="A0A517Z348"/>
<gene>
    <name evidence="6" type="ORF">Mal4_11670</name>
</gene>
<evidence type="ECO:0000256" key="3">
    <source>
        <dbReference type="ARBA" id="ARBA00022829"/>
    </source>
</evidence>